<evidence type="ECO:0000313" key="6">
    <source>
        <dbReference type="Proteomes" id="UP000314982"/>
    </source>
</evidence>
<dbReference type="InterPro" id="IPR036028">
    <property type="entry name" value="SH3-like_dom_sf"/>
</dbReference>
<dbReference type="SUPFAM" id="SSF50044">
    <property type="entry name" value="SH3-domain"/>
    <property type="match status" value="1"/>
</dbReference>
<proteinExistence type="predicted"/>
<dbReference type="InterPro" id="IPR035963">
    <property type="entry name" value="FERM_2"/>
</dbReference>
<sequence length="473" mass="53590">MSVTLMDSRTISLPVDSASTSKEICQLLSEKVSLKDTFGFSLYVALYEKVWSLGSGREHVMDAISQCEQEVKRKGGQEQHAPWRLYYRKEIFTPWHDCEEDSVSTDLIYRQVIRGLRFGEYQCDKDDDIVQLSAKHFYIQYGSDCSLDNAKTVVQDCINSSLLEAKTQDKWLQMVSTAHAQGPYINSRQKAASVKAEVVDYARQKWPMFFSRFFEAAKLSGPALPKNKFIVAINWTGITFLDEKERRLLQLSYPEVTGVNTMREGKTFGQSLCLLTLKGDFSLNAVMAGNIAELVHMFLGGLRERSQYAVGLQEVSQDDPTFLSFKKGELIVLIKDDELTVGRGWIKGKNERTSKTGAVPTDAILVLPTLTKPTNEVMSLLNLSPDQRKSIMAANQKEIGTVERVAPVSLKEFSYEYFRQPIKDVNRQVISKNVALERLWVNSREPIRQPLLRRLVGNSELSHRACLAFTDIL</sequence>
<evidence type="ECO:0008006" key="7">
    <source>
        <dbReference type="Google" id="ProtNLM"/>
    </source>
</evidence>
<dbReference type="GO" id="GO:0005737">
    <property type="term" value="C:cytoplasm"/>
    <property type="evidence" value="ECO:0007669"/>
    <property type="project" value="UniProtKB-SubCell"/>
</dbReference>
<dbReference type="SUPFAM" id="SSF47031">
    <property type="entry name" value="Second domain of FERM"/>
    <property type="match status" value="1"/>
</dbReference>
<dbReference type="InterPro" id="IPR029071">
    <property type="entry name" value="Ubiquitin-like_domsf"/>
</dbReference>
<reference evidence="5" key="3">
    <citation type="submission" date="2025-09" db="UniProtKB">
        <authorList>
            <consortium name="Ensembl"/>
        </authorList>
    </citation>
    <scope>IDENTIFICATION</scope>
</reference>
<dbReference type="InterPro" id="IPR011993">
    <property type="entry name" value="PH-like_dom_sf"/>
</dbReference>
<dbReference type="STRING" id="62062.ENSHHUP00000032443"/>
<dbReference type="InterPro" id="IPR014352">
    <property type="entry name" value="FERM/acyl-CoA-bd_prot_sf"/>
</dbReference>
<organism evidence="5 6">
    <name type="scientific">Hucho hucho</name>
    <name type="common">huchen</name>
    <dbReference type="NCBI Taxonomy" id="62062"/>
    <lineage>
        <taxon>Eukaryota</taxon>
        <taxon>Metazoa</taxon>
        <taxon>Chordata</taxon>
        <taxon>Craniata</taxon>
        <taxon>Vertebrata</taxon>
        <taxon>Euteleostomi</taxon>
        <taxon>Actinopterygii</taxon>
        <taxon>Neopterygii</taxon>
        <taxon>Teleostei</taxon>
        <taxon>Protacanthopterygii</taxon>
        <taxon>Salmoniformes</taxon>
        <taxon>Salmonidae</taxon>
        <taxon>Salmoninae</taxon>
        <taxon>Hucho</taxon>
    </lineage>
</organism>
<reference evidence="6" key="1">
    <citation type="submission" date="2018-06" db="EMBL/GenBank/DDBJ databases">
        <title>Genome assembly of Danube salmon.</title>
        <authorList>
            <person name="Macqueen D.J."/>
            <person name="Gundappa M.K."/>
        </authorList>
    </citation>
    <scope>NUCLEOTIDE SEQUENCE [LARGE SCALE GENOMIC DNA]</scope>
</reference>
<dbReference type="PANTHER" id="PTHR22692:SF24">
    <property type="entry name" value="MYOSIN VIIB"/>
    <property type="match status" value="1"/>
</dbReference>
<protein>
    <recommendedName>
        <fullName evidence="7">Myosin VIIBb</fullName>
    </recommendedName>
</protein>
<dbReference type="PROSITE" id="PS50057">
    <property type="entry name" value="FERM_3"/>
    <property type="match status" value="1"/>
</dbReference>
<dbReference type="Pfam" id="PF21989">
    <property type="entry name" value="RA_2"/>
    <property type="match status" value="1"/>
</dbReference>
<dbReference type="InterPro" id="IPR000299">
    <property type="entry name" value="FERM_domain"/>
</dbReference>
<dbReference type="Ensembl" id="ENSHHUT00000033773.1">
    <property type="protein sequence ID" value="ENSHHUP00000032443.1"/>
    <property type="gene ID" value="ENSHHUG00000020568.1"/>
</dbReference>
<feature type="domain" description="FERM" evidence="4">
    <location>
        <begin position="1"/>
        <end position="306"/>
    </location>
</feature>
<dbReference type="PROSITE" id="PS50002">
    <property type="entry name" value="SH3"/>
    <property type="match status" value="1"/>
</dbReference>
<dbReference type="SMART" id="SM00326">
    <property type="entry name" value="SH3"/>
    <property type="match status" value="1"/>
</dbReference>
<dbReference type="AlphaFoldDB" id="A0A4W5M308"/>
<dbReference type="GeneTree" id="ENSGT00970000196611"/>
<dbReference type="CDD" id="cd14473">
    <property type="entry name" value="FERM_B-lobe"/>
    <property type="match status" value="1"/>
</dbReference>
<evidence type="ECO:0000256" key="2">
    <source>
        <dbReference type="PROSITE-ProRule" id="PRU00192"/>
    </source>
</evidence>
<evidence type="ECO:0000259" key="4">
    <source>
        <dbReference type="PROSITE" id="PS50057"/>
    </source>
</evidence>
<dbReference type="Gene3D" id="2.30.30.40">
    <property type="entry name" value="SH3 Domains"/>
    <property type="match status" value="1"/>
</dbReference>
<dbReference type="Gene3D" id="3.10.20.90">
    <property type="entry name" value="Phosphatidylinositol 3-kinase Catalytic Subunit, Chain A, domain 1"/>
    <property type="match status" value="1"/>
</dbReference>
<name>A0A4W5M308_9TELE</name>
<evidence type="ECO:0000256" key="1">
    <source>
        <dbReference type="ARBA" id="ARBA00022443"/>
    </source>
</evidence>
<keyword evidence="1 2" id="KW-0728">SH3 domain</keyword>
<dbReference type="Pfam" id="PF00018">
    <property type="entry name" value="SH3_1"/>
    <property type="match status" value="1"/>
</dbReference>
<dbReference type="Proteomes" id="UP000314982">
    <property type="component" value="Unassembled WGS sequence"/>
</dbReference>
<dbReference type="InterPro" id="IPR019749">
    <property type="entry name" value="Band_41_domain"/>
</dbReference>
<keyword evidence="6" id="KW-1185">Reference proteome</keyword>
<reference evidence="5" key="2">
    <citation type="submission" date="2025-08" db="UniProtKB">
        <authorList>
            <consortium name="Ensembl"/>
        </authorList>
    </citation>
    <scope>IDENTIFICATION</scope>
</reference>
<evidence type="ECO:0000313" key="5">
    <source>
        <dbReference type="Ensembl" id="ENSHHUP00000032443.1"/>
    </source>
</evidence>
<dbReference type="CDD" id="cd17092">
    <property type="entry name" value="FERM1_F1_Myosin-VII"/>
    <property type="match status" value="1"/>
</dbReference>
<dbReference type="InterPro" id="IPR051567">
    <property type="entry name" value="Unconventional_Myosin_ATPase"/>
</dbReference>
<dbReference type="Pfam" id="PF21998">
    <property type="entry name" value="FERM_C1_MyoVII"/>
    <property type="match status" value="1"/>
</dbReference>
<dbReference type="Gene3D" id="2.30.29.30">
    <property type="entry name" value="Pleckstrin-homology domain (PH domain)/Phosphotyrosine-binding domain (PTB)"/>
    <property type="match status" value="1"/>
</dbReference>
<feature type="domain" description="SH3" evidence="3">
    <location>
        <begin position="304"/>
        <end position="369"/>
    </location>
</feature>
<dbReference type="Gene3D" id="1.20.80.10">
    <property type="match status" value="1"/>
</dbReference>
<dbReference type="CDD" id="cd13198">
    <property type="entry name" value="FERM_C1_MyoVII"/>
    <property type="match status" value="1"/>
</dbReference>
<dbReference type="SUPFAM" id="SSF54236">
    <property type="entry name" value="Ubiquitin-like"/>
    <property type="match status" value="1"/>
</dbReference>
<dbReference type="InterPro" id="IPR019748">
    <property type="entry name" value="FERM_central"/>
</dbReference>
<evidence type="ECO:0000259" key="3">
    <source>
        <dbReference type="PROSITE" id="PS50002"/>
    </source>
</evidence>
<dbReference type="PANTHER" id="PTHR22692">
    <property type="entry name" value="MYOSIN VII, XV"/>
    <property type="match status" value="1"/>
</dbReference>
<dbReference type="InterPro" id="IPR041793">
    <property type="entry name" value="MyoVII_FERM_C1"/>
</dbReference>
<dbReference type="SMART" id="SM00295">
    <property type="entry name" value="B41"/>
    <property type="match status" value="1"/>
</dbReference>
<dbReference type="InterPro" id="IPR001452">
    <property type="entry name" value="SH3_domain"/>
</dbReference>
<accession>A0A4W5M308</accession>